<gene>
    <name evidence="1" type="ORF">CORC01_05136</name>
</gene>
<evidence type="ECO:0000313" key="1">
    <source>
        <dbReference type="EMBL" id="OHE99558.1"/>
    </source>
</evidence>
<name>A0A1G4BDX5_9PEZI</name>
<evidence type="ECO:0000313" key="2">
    <source>
        <dbReference type="Proteomes" id="UP000176998"/>
    </source>
</evidence>
<sequence>MVVDGLEGKRSVARHGLLRTTHWR</sequence>
<dbReference type="EMBL" id="MJBS01000035">
    <property type="protein sequence ID" value="OHE99558.1"/>
    <property type="molecule type" value="Genomic_DNA"/>
</dbReference>
<dbReference type="AlphaFoldDB" id="A0A1G4BDX5"/>
<comment type="caution">
    <text evidence="1">The sequence shown here is derived from an EMBL/GenBank/DDBJ whole genome shotgun (WGS) entry which is preliminary data.</text>
</comment>
<protein>
    <submittedName>
        <fullName evidence="1">Uncharacterized protein</fullName>
    </submittedName>
</protein>
<proteinExistence type="predicted"/>
<accession>A0A1G4BDX5</accession>
<organism evidence="1 2">
    <name type="scientific">Colletotrichum orchidophilum</name>
    <dbReference type="NCBI Taxonomy" id="1209926"/>
    <lineage>
        <taxon>Eukaryota</taxon>
        <taxon>Fungi</taxon>
        <taxon>Dikarya</taxon>
        <taxon>Ascomycota</taxon>
        <taxon>Pezizomycotina</taxon>
        <taxon>Sordariomycetes</taxon>
        <taxon>Hypocreomycetidae</taxon>
        <taxon>Glomerellales</taxon>
        <taxon>Glomerellaceae</taxon>
        <taxon>Colletotrichum</taxon>
    </lineage>
</organism>
<dbReference type="Proteomes" id="UP000176998">
    <property type="component" value="Unassembled WGS sequence"/>
</dbReference>
<keyword evidence="2" id="KW-1185">Reference proteome</keyword>
<reference evidence="1 2" key="1">
    <citation type="submission" date="2016-09" db="EMBL/GenBank/DDBJ databases">
        <authorList>
            <person name="Capua I."/>
            <person name="De Benedictis P."/>
            <person name="Joannis T."/>
            <person name="Lombin L.H."/>
            <person name="Cattoli G."/>
        </authorList>
    </citation>
    <scope>NUCLEOTIDE SEQUENCE [LARGE SCALE GENOMIC DNA]</scope>
    <source>
        <strain evidence="1 2">IMI 309357</strain>
    </source>
</reference>